<dbReference type="InterPro" id="IPR036259">
    <property type="entry name" value="MFS_trans_sf"/>
</dbReference>
<dbReference type="InterPro" id="IPR001958">
    <property type="entry name" value="Tet-R_TetA/multi-R_MdtG-like"/>
</dbReference>
<comment type="caution">
    <text evidence="9">The sequence shown here is derived from an EMBL/GenBank/DDBJ whole genome shotgun (WGS) entry which is preliminary data.</text>
</comment>
<gene>
    <name evidence="9" type="ORF">EV380_0208</name>
</gene>
<accession>A0A4Q8A9P3</accession>
<feature type="transmembrane region" description="Helical" evidence="7">
    <location>
        <begin position="352"/>
        <end position="373"/>
    </location>
</feature>
<feature type="transmembrane region" description="Helical" evidence="7">
    <location>
        <begin position="77"/>
        <end position="95"/>
    </location>
</feature>
<dbReference type="InterPro" id="IPR050171">
    <property type="entry name" value="MFS_Transporters"/>
</dbReference>
<dbReference type="Gene3D" id="1.20.1250.20">
    <property type="entry name" value="MFS general substrate transporter like domains"/>
    <property type="match status" value="2"/>
</dbReference>
<keyword evidence="3" id="KW-1003">Cell membrane</keyword>
<dbReference type="PANTHER" id="PTHR23517:SF3">
    <property type="entry name" value="INTEGRAL MEMBRANE TRANSPORT PROTEIN"/>
    <property type="match status" value="1"/>
</dbReference>
<evidence type="ECO:0000256" key="2">
    <source>
        <dbReference type="ARBA" id="ARBA00022448"/>
    </source>
</evidence>
<dbReference type="InterPro" id="IPR011701">
    <property type="entry name" value="MFS"/>
</dbReference>
<evidence type="ECO:0000256" key="4">
    <source>
        <dbReference type="ARBA" id="ARBA00022692"/>
    </source>
</evidence>
<name>A0A4Q8A9P3_9MICC</name>
<dbReference type="AlphaFoldDB" id="A0A4Q8A9P3"/>
<feature type="transmembrane region" description="Helical" evidence="7">
    <location>
        <begin position="166"/>
        <end position="185"/>
    </location>
</feature>
<feature type="transmembrane region" description="Helical" evidence="7">
    <location>
        <begin position="256"/>
        <end position="279"/>
    </location>
</feature>
<dbReference type="GO" id="GO:0005886">
    <property type="term" value="C:plasma membrane"/>
    <property type="evidence" value="ECO:0007669"/>
    <property type="project" value="UniProtKB-SubCell"/>
</dbReference>
<sequence>MPGTGGFGLRDLGLRVYGPSLLYALGLGAIMPVIALSALDAGASVSASALVVTLVGVGSLVMNVPAALLTSRFGERVSMIVAAAVAAVAMVAAIVSPNLWVLSSAVLLVGMAGSVFNLARQSYLAEAVPAYFRARAMSTLGGTLRIGAFVGPFLSAAVMVPLGLAGAYWVGFVAMAGAAVVGFAVPDLPARAGGTGTTTVVRAASGAPAGAPRPESMRRIAREHARTYATVGIGVFVLAAVRATRNVVLPLWSDHLGLDATMAAVVYGISAAVDVIVFYPAGHVMDRFGRIYSAVPCLLLLGVALALLPLAADVQALAWVGALMGFGNGLGTGIVMTLGADYAPAHARPQFLGIWRLLTDAGMMAGPVALSAVTAVATLGAGIFVVAAAAFVGTGVFAYFLPRSRD</sequence>
<evidence type="ECO:0000313" key="9">
    <source>
        <dbReference type="EMBL" id="RZU60664.1"/>
    </source>
</evidence>
<feature type="transmembrane region" description="Helical" evidence="7">
    <location>
        <begin position="101"/>
        <end position="119"/>
    </location>
</feature>
<evidence type="ECO:0000256" key="5">
    <source>
        <dbReference type="ARBA" id="ARBA00022989"/>
    </source>
</evidence>
<dbReference type="SUPFAM" id="SSF103473">
    <property type="entry name" value="MFS general substrate transporter"/>
    <property type="match status" value="1"/>
</dbReference>
<evidence type="ECO:0000259" key="8">
    <source>
        <dbReference type="PROSITE" id="PS50850"/>
    </source>
</evidence>
<dbReference type="PRINTS" id="PR01035">
    <property type="entry name" value="TCRTETA"/>
</dbReference>
<evidence type="ECO:0000313" key="10">
    <source>
        <dbReference type="Proteomes" id="UP000292685"/>
    </source>
</evidence>
<dbReference type="PROSITE" id="PS50850">
    <property type="entry name" value="MFS"/>
    <property type="match status" value="1"/>
</dbReference>
<dbReference type="Pfam" id="PF07690">
    <property type="entry name" value="MFS_1"/>
    <property type="match status" value="2"/>
</dbReference>
<reference evidence="9 10" key="1">
    <citation type="submission" date="2019-02" db="EMBL/GenBank/DDBJ databases">
        <title>Sequencing the genomes of 1000 actinobacteria strains.</title>
        <authorList>
            <person name="Klenk H.-P."/>
        </authorList>
    </citation>
    <scope>NUCLEOTIDE SEQUENCE [LARGE SCALE GENOMIC DNA]</scope>
    <source>
        <strain evidence="9 10">DSM 17364</strain>
    </source>
</reference>
<feature type="transmembrane region" description="Helical" evidence="7">
    <location>
        <begin position="227"/>
        <end position="244"/>
    </location>
</feature>
<dbReference type="InterPro" id="IPR020846">
    <property type="entry name" value="MFS_dom"/>
</dbReference>
<feature type="transmembrane region" description="Helical" evidence="7">
    <location>
        <begin position="379"/>
        <end position="401"/>
    </location>
</feature>
<dbReference type="PANTHER" id="PTHR23517">
    <property type="entry name" value="RESISTANCE PROTEIN MDTM, PUTATIVE-RELATED-RELATED"/>
    <property type="match status" value="1"/>
</dbReference>
<feature type="transmembrane region" description="Helical" evidence="7">
    <location>
        <begin position="140"/>
        <end position="160"/>
    </location>
</feature>
<feature type="domain" description="Major facilitator superfamily (MFS) profile" evidence="8">
    <location>
        <begin position="12"/>
        <end position="405"/>
    </location>
</feature>
<keyword evidence="4 7" id="KW-0812">Transmembrane</keyword>
<dbReference type="GO" id="GO:0022857">
    <property type="term" value="F:transmembrane transporter activity"/>
    <property type="evidence" value="ECO:0007669"/>
    <property type="project" value="InterPro"/>
</dbReference>
<organism evidence="9 10">
    <name type="scientific">Zhihengliuella halotolerans</name>
    <dbReference type="NCBI Taxonomy" id="370736"/>
    <lineage>
        <taxon>Bacteria</taxon>
        <taxon>Bacillati</taxon>
        <taxon>Actinomycetota</taxon>
        <taxon>Actinomycetes</taxon>
        <taxon>Micrococcales</taxon>
        <taxon>Micrococcaceae</taxon>
        <taxon>Zhihengliuella</taxon>
    </lineage>
</organism>
<feature type="transmembrane region" description="Helical" evidence="7">
    <location>
        <begin position="291"/>
        <end position="311"/>
    </location>
</feature>
<keyword evidence="10" id="KW-1185">Reference proteome</keyword>
<keyword evidence="2" id="KW-0813">Transport</keyword>
<evidence type="ECO:0000256" key="3">
    <source>
        <dbReference type="ARBA" id="ARBA00022475"/>
    </source>
</evidence>
<keyword evidence="6 7" id="KW-0472">Membrane</keyword>
<keyword evidence="5 7" id="KW-1133">Transmembrane helix</keyword>
<feature type="transmembrane region" description="Helical" evidence="7">
    <location>
        <begin position="45"/>
        <end position="70"/>
    </location>
</feature>
<comment type="subcellular location">
    <subcellularLocation>
        <location evidence="1">Cell membrane</location>
        <topology evidence="1">Multi-pass membrane protein</topology>
    </subcellularLocation>
</comment>
<feature type="transmembrane region" description="Helical" evidence="7">
    <location>
        <begin position="317"/>
        <end position="340"/>
    </location>
</feature>
<evidence type="ECO:0000256" key="6">
    <source>
        <dbReference type="ARBA" id="ARBA00023136"/>
    </source>
</evidence>
<proteinExistence type="predicted"/>
<dbReference type="EMBL" id="SHLA01000001">
    <property type="protein sequence ID" value="RZU60664.1"/>
    <property type="molecule type" value="Genomic_DNA"/>
</dbReference>
<evidence type="ECO:0000256" key="1">
    <source>
        <dbReference type="ARBA" id="ARBA00004651"/>
    </source>
</evidence>
<evidence type="ECO:0000256" key="7">
    <source>
        <dbReference type="SAM" id="Phobius"/>
    </source>
</evidence>
<feature type="transmembrane region" description="Helical" evidence="7">
    <location>
        <begin position="21"/>
        <end position="39"/>
    </location>
</feature>
<protein>
    <submittedName>
        <fullName evidence="9">Putative MFS family arabinose efflux permease</fullName>
    </submittedName>
</protein>
<dbReference type="Proteomes" id="UP000292685">
    <property type="component" value="Unassembled WGS sequence"/>
</dbReference>